<protein>
    <submittedName>
        <fullName evidence="1">Uncharacterized protein</fullName>
    </submittedName>
</protein>
<sequence>MALDLELIMTNLDARLQTVTGLNSTPEVPTQGTPPFAFVGVPLIPNYHLTMNKARVELRPTITLLVGKGTNRSGQFQLARYANPAGEYSIQAAIEGDRTLGGACEECVVESFRPLGSEEMGVLGYFGGQFTLLVVARGN</sequence>
<evidence type="ECO:0000313" key="2">
    <source>
        <dbReference type="Proteomes" id="UP000612899"/>
    </source>
</evidence>
<dbReference type="RefSeq" id="WP_203911212.1">
    <property type="nucleotide sequence ID" value="NZ_BONY01000036.1"/>
</dbReference>
<proteinExistence type="predicted"/>
<organism evidence="1 2">
    <name type="scientific">Rhizocola hellebori</name>
    <dbReference type="NCBI Taxonomy" id="1392758"/>
    <lineage>
        <taxon>Bacteria</taxon>
        <taxon>Bacillati</taxon>
        <taxon>Actinomycetota</taxon>
        <taxon>Actinomycetes</taxon>
        <taxon>Micromonosporales</taxon>
        <taxon>Micromonosporaceae</taxon>
        <taxon>Rhizocola</taxon>
    </lineage>
</organism>
<reference evidence="1" key="1">
    <citation type="submission" date="2021-01" db="EMBL/GenBank/DDBJ databases">
        <title>Whole genome shotgun sequence of Rhizocola hellebori NBRC 109834.</title>
        <authorList>
            <person name="Komaki H."/>
            <person name="Tamura T."/>
        </authorList>
    </citation>
    <scope>NUCLEOTIDE SEQUENCE</scope>
    <source>
        <strain evidence="1">NBRC 109834</strain>
    </source>
</reference>
<accession>A0A8J3VII0</accession>
<keyword evidence="2" id="KW-1185">Reference proteome</keyword>
<dbReference type="AlphaFoldDB" id="A0A8J3VII0"/>
<name>A0A8J3VII0_9ACTN</name>
<gene>
    <name evidence="1" type="ORF">Rhe02_54890</name>
</gene>
<dbReference type="Proteomes" id="UP000612899">
    <property type="component" value="Unassembled WGS sequence"/>
</dbReference>
<dbReference type="EMBL" id="BONY01000036">
    <property type="protein sequence ID" value="GIH07422.1"/>
    <property type="molecule type" value="Genomic_DNA"/>
</dbReference>
<evidence type="ECO:0000313" key="1">
    <source>
        <dbReference type="EMBL" id="GIH07422.1"/>
    </source>
</evidence>
<comment type="caution">
    <text evidence="1">The sequence shown here is derived from an EMBL/GenBank/DDBJ whole genome shotgun (WGS) entry which is preliminary data.</text>
</comment>